<evidence type="ECO:0000256" key="5">
    <source>
        <dbReference type="ARBA" id="ARBA00022801"/>
    </source>
</evidence>
<evidence type="ECO:0008006" key="11">
    <source>
        <dbReference type="Google" id="ProtNLM"/>
    </source>
</evidence>
<dbReference type="PANTHER" id="PTHR11575:SF24">
    <property type="entry name" value="5'-NUCLEOTIDASE"/>
    <property type="match status" value="1"/>
</dbReference>
<dbReference type="SUPFAM" id="SSF56300">
    <property type="entry name" value="Metallo-dependent phosphatases"/>
    <property type="match status" value="1"/>
</dbReference>
<dbReference type="PROSITE" id="PS00785">
    <property type="entry name" value="5_NUCLEOTIDASE_1"/>
    <property type="match status" value="1"/>
</dbReference>
<dbReference type="PANTHER" id="PTHR11575">
    <property type="entry name" value="5'-NUCLEOTIDASE-RELATED"/>
    <property type="match status" value="1"/>
</dbReference>
<proteinExistence type="inferred from homology"/>
<dbReference type="PRINTS" id="PR01607">
    <property type="entry name" value="APYRASEFAMLY"/>
</dbReference>
<evidence type="ECO:0000256" key="6">
    <source>
        <dbReference type="RuleBase" id="RU362119"/>
    </source>
</evidence>
<evidence type="ECO:0000256" key="1">
    <source>
        <dbReference type="ARBA" id="ARBA00006654"/>
    </source>
</evidence>
<accession>A0AAD5U0R5</accession>
<dbReference type="InterPro" id="IPR006146">
    <property type="entry name" value="5'-Nucleotdase_CS"/>
</dbReference>
<dbReference type="Pfam" id="PF00149">
    <property type="entry name" value="Metallophos"/>
    <property type="match status" value="1"/>
</dbReference>
<keyword evidence="10" id="KW-1185">Reference proteome</keyword>
<keyword evidence="4 6" id="KW-0547">Nucleotide-binding</keyword>
<dbReference type="Pfam" id="PF02872">
    <property type="entry name" value="5_nucleotid_C"/>
    <property type="match status" value="1"/>
</dbReference>
<dbReference type="InterPro" id="IPR004843">
    <property type="entry name" value="Calcineurin-like_PHP"/>
</dbReference>
<name>A0AAD5U0R5_9FUNG</name>
<evidence type="ECO:0000256" key="4">
    <source>
        <dbReference type="ARBA" id="ARBA00022741"/>
    </source>
</evidence>
<dbReference type="GO" id="GO:0016788">
    <property type="term" value="F:hydrolase activity, acting on ester bonds"/>
    <property type="evidence" value="ECO:0007669"/>
    <property type="project" value="InterPro"/>
</dbReference>
<evidence type="ECO:0000313" key="9">
    <source>
        <dbReference type="EMBL" id="KAJ3218294.1"/>
    </source>
</evidence>
<evidence type="ECO:0000259" key="8">
    <source>
        <dbReference type="Pfam" id="PF02872"/>
    </source>
</evidence>
<comment type="similarity">
    <text evidence="1 6">Belongs to the 5'-nucleotidase family.</text>
</comment>
<dbReference type="InterPro" id="IPR008334">
    <property type="entry name" value="5'-Nucleotdase_C"/>
</dbReference>
<dbReference type="FunFam" id="3.60.21.10:FF:000020">
    <property type="entry name" value="NT5E isoform 4"/>
    <property type="match status" value="1"/>
</dbReference>
<dbReference type="EMBL" id="JADGJW010000387">
    <property type="protein sequence ID" value="KAJ3218294.1"/>
    <property type="molecule type" value="Genomic_DNA"/>
</dbReference>
<feature type="chain" id="PRO_5041766083" description="5'-nucleotidase" evidence="6">
    <location>
        <begin position="19"/>
        <end position="662"/>
    </location>
</feature>
<keyword evidence="2" id="KW-0479">Metal-binding</keyword>
<feature type="domain" description="5'-Nucleotidase C-terminal" evidence="8">
    <location>
        <begin position="466"/>
        <end position="622"/>
    </location>
</feature>
<dbReference type="GO" id="GO:0046872">
    <property type="term" value="F:metal ion binding"/>
    <property type="evidence" value="ECO:0007669"/>
    <property type="project" value="UniProtKB-KW"/>
</dbReference>
<evidence type="ECO:0000313" key="10">
    <source>
        <dbReference type="Proteomes" id="UP001211065"/>
    </source>
</evidence>
<gene>
    <name evidence="9" type="ORF">HK099_005111</name>
</gene>
<dbReference type="Gene3D" id="3.60.21.10">
    <property type="match status" value="1"/>
</dbReference>
<dbReference type="GO" id="GO:0000166">
    <property type="term" value="F:nucleotide binding"/>
    <property type="evidence" value="ECO:0007669"/>
    <property type="project" value="UniProtKB-KW"/>
</dbReference>
<keyword evidence="5 6" id="KW-0378">Hydrolase</keyword>
<evidence type="ECO:0000259" key="7">
    <source>
        <dbReference type="Pfam" id="PF00149"/>
    </source>
</evidence>
<protein>
    <recommendedName>
        <fullName evidence="11">5'-nucleotidase</fullName>
    </recommendedName>
</protein>
<dbReference type="InterPro" id="IPR036907">
    <property type="entry name" value="5'-Nucleotdase_C_sf"/>
</dbReference>
<dbReference type="PROSITE" id="PS00786">
    <property type="entry name" value="5_NUCLEOTIDASE_2"/>
    <property type="match status" value="1"/>
</dbReference>
<dbReference type="GO" id="GO:0009166">
    <property type="term" value="P:nucleotide catabolic process"/>
    <property type="evidence" value="ECO:0007669"/>
    <property type="project" value="InterPro"/>
</dbReference>
<evidence type="ECO:0000256" key="2">
    <source>
        <dbReference type="ARBA" id="ARBA00022723"/>
    </source>
</evidence>
<evidence type="ECO:0000256" key="3">
    <source>
        <dbReference type="ARBA" id="ARBA00022729"/>
    </source>
</evidence>
<dbReference type="Gene3D" id="3.90.780.10">
    <property type="entry name" value="5'-Nucleotidase, C-terminal domain"/>
    <property type="match status" value="1"/>
</dbReference>
<feature type="domain" description="Calcineurin-like phosphoesterase" evidence="7">
    <location>
        <begin position="162"/>
        <end position="377"/>
    </location>
</feature>
<dbReference type="InterPro" id="IPR006179">
    <property type="entry name" value="5_nucleotidase/apyrase"/>
</dbReference>
<feature type="signal peptide" evidence="6">
    <location>
        <begin position="1"/>
        <end position="18"/>
    </location>
</feature>
<dbReference type="Proteomes" id="UP001211065">
    <property type="component" value="Unassembled WGS sequence"/>
</dbReference>
<dbReference type="AlphaFoldDB" id="A0AAD5U0R5"/>
<sequence length="662" mass="72862">MVKLSISLPFFLFSVATAIPLDTQLEGCVDNSFLWSYKLNDPVWQNLGDSFFNQKYNLKSILDSTAFPGVYYDLAREWLTASLNQKNGATLPETSRKAQHASYLLLKDNVKQTSVITLESAVTSSGKSYKLADLLQTLTDYNNGVNKDSSPPTCASKAQSIHVLHTNDIHSHFEQFNKYGTDCTADQITKNQCFGGVARITSLVNTLRKKYENSILVDAGDQFQGTLFFNTYGGSIIANWMNDIKYDLLSVGNHEFDRGVHYLSGFLKSLDFHKVSANIEKAHIPELVEAGLKPYAIFPQYKLAVIGFITNTTGDITNVKNVTFYNPVISVQKQIDELHSKGIKRIICVSHNGYSEDLYLAKNTRGISLIVGGHSHSLLTKFALPGAVGSYPSPTQNLDNTTTYVVQAHRYGDYLGDVEVRFDENDNLTFLDGNPILLDQTISVDERTAKQVADWKQVFEAETKAVVGAVKEDLLNSQCQGGECLLGNLLANSWLEWSQTLSDKGHISLVNVGGLRASLVKGNVTVANVMAVLPFGDSIVQFKATGSSLWQTVQNTVNGVNPDGTKVISLPRFVGLKYTYQASDKVLKSIEIQVDGIWSPIDLNKQYNVIATEFVANGGDNIFRPAPTNGINTGMKVDDIAIQYFKKYGTVDVSLVGSINVV</sequence>
<keyword evidence="3 6" id="KW-0732">Signal</keyword>
<dbReference type="InterPro" id="IPR029052">
    <property type="entry name" value="Metallo-depent_PP-like"/>
</dbReference>
<comment type="caution">
    <text evidence="9">The sequence shown here is derived from an EMBL/GenBank/DDBJ whole genome shotgun (WGS) entry which is preliminary data.</text>
</comment>
<reference evidence="9" key="1">
    <citation type="submission" date="2020-05" db="EMBL/GenBank/DDBJ databases">
        <title>Phylogenomic resolution of chytrid fungi.</title>
        <authorList>
            <person name="Stajich J.E."/>
            <person name="Amses K."/>
            <person name="Simmons R."/>
            <person name="Seto K."/>
            <person name="Myers J."/>
            <person name="Bonds A."/>
            <person name="Quandt C.A."/>
            <person name="Barry K."/>
            <person name="Liu P."/>
            <person name="Grigoriev I."/>
            <person name="Longcore J.E."/>
            <person name="James T.Y."/>
        </authorList>
    </citation>
    <scope>NUCLEOTIDE SEQUENCE</scope>
    <source>
        <strain evidence="9">JEL0476</strain>
    </source>
</reference>
<dbReference type="SUPFAM" id="SSF55816">
    <property type="entry name" value="5'-nucleotidase (syn. UDP-sugar hydrolase), C-terminal domain"/>
    <property type="match status" value="1"/>
</dbReference>
<organism evidence="9 10">
    <name type="scientific">Clydaea vesicula</name>
    <dbReference type="NCBI Taxonomy" id="447962"/>
    <lineage>
        <taxon>Eukaryota</taxon>
        <taxon>Fungi</taxon>
        <taxon>Fungi incertae sedis</taxon>
        <taxon>Chytridiomycota</taxon>
        <taxon>Chytridiomycota incertae sedis</taxon>
        <taxon>Chytridiomycetes</taxon>
        <taxon>Lobulomycetales</taxon>
        <taxon>Lobulomycetaceae</taxon>
        <taxon>Clydaea</taxon>
    </lineage>
</organism>